<dbReference type="GeneID" id="73337216"/>
<dbReference type="KEGG" id="clup:CLUP02_03181"/>
<feature type="compositionally biased region" description="Basic and acidic residues" evidence="1">
    <location>
        <begin position="97"/>
        <end position="115"/>
    </location>
</feature>
<protein>
    <submittedName>
        <fullName evidence="2">Uncharacterized protein</fullName>
    </submittedName>
</protein>
<feature type="region of interest" description="Disordered" evidence="1">
    <location>
        <begin position="93"/>
        <end position="115"/>
    </location>
</feature>
<evidence type="ECO:0000256" key="1">
    <source>
        <dbReference type="SAM" id="MobiDB-lite"/>
    </source>
</evidence>
<reference evidence="2" key="1">
    <citation type="journal article" date="2021" name="Mol. Plant Microbe Interact.">
        <title>Complete Genome Sequence of the Plant-Pathogenic Fungus Colletotrichum lupini.</title>
        <authorList>
            <person name="Baroncelli R."/>
            <person name="Pensec F."/>
            <person name="Da Lio D."/>
            <person name="Boufleur T."/>
            <person name="Vicente I."/>
            <person name="Sarrocco S."/>
            <person name="Picot A."/>
            <person name="Baraldi E."/>
            <person name="Sukno S."/>
            <person name="Thon M."/>
            <person name="Le Floch G."/>
        </authorList>
    </citation>
    <scope>NUCLEOTIDE SEQUENCE</scope>
    <source>
        <strain evidence="2">IMI 504893</strain>
    </source>
</reference>
<name>A0A9Q8SIR3_9PEZI</name>
<dbReference type="Proteomes" id="UP000830671">
    <property type="component" value="Chromosome 2"/>
</dbReference>
<evidence type="ECO:0000313" key="3">
    <source>
        <dbReference type="Proteomes" id="UP000830671"/>
    </source>
</evidence>
<evidence type="ECO:0000313" key="2">
    <source>
        <dbReference type="EMBL" id="UQC77710.1"/>
    </source>
</evidence>
<sequence length="131" mass="14174">MKSEYQVVATELQVQQWQLTSLNDTTRVNVSRKAQIPTAPGELLAPPQVPSFLQLVTFPAPTVHAPAASHTSKVEGQAPLVAAELHTKIPGISKSVARADHSRPNKRADPVAFRQRDSFAASPHLMTSTAF</sequence>
<keyword evidence="3" id="KW-1185">Reference proteome</keyword>
<gene>
    <name evidence="2" type="ORF">CLUP02_03181</name>
</gene>
<dbReference type="AlphaFoldDB" id="A0A9Q8SIR3"/>
<dbReference type="RefSeq" id="XP_049139349.1">
    <property type="nucleotide sequence ID" value="XM_049282206.1"/>
</dbReference>
<dbReference type="EMBL" id="CP019474">
    <property type="protein sequence ID" value="UQC77710.1"/>
    <property type="molecule type" value="Genomic_DNA"/>
</dbReference>
<organism evidence="2 3">
    <name type="scientific">Colletotrichum lupini</name>
    <dbReference type="NCBI Taxonomy" id="145971"/>
    <lineage>
        <taxon>Eukaryota</taxon>
        <taxon>Fungi</taxon>
        <taxon>Dikarya</taxon>
        <taxon>Ascomycota</taxon>
        <taxon>Pezizomycotina</taxon>
        <taxon>Sordariomycetes</taxon>
        <taxon>Hypocreomycetidae</taxon>
        <taxon>Glomerellales</taxon>
        <taxon>Glomerellaceae</taxon>
        <taxon>Colletotrichum</taxon>
        <taxon>Colletotrichum acutatum species complex</taxon>
    </lineage>
</organism>
<proteinExistence type="predicted"/>
<accession>A0A9Q8SIR3</accession>